<comment type="subcellular location">
    <subcellularLocation>
        <location evidence="1">Cell outer membrane</location>
    </subcellularLocation>
</comment>
<keyword evidence="3" id="KW-0472">Membrane</keyword>
<organism evidence="7">
    <name type="scientific">termite gut metagenome</name>
    <dbReference type="NCBI Taxonomy" id="433724"/>
    <lineage>
        <taxon>unclassified sequences</taxon>
        <taxon>metagenomes</taxon>
        <taxon>organismal metagenomes</taxon>
    </lineage>
</organism>
<evidence type="ECO:0000259" key="5">
    <source>
        <dbReference type="Pfam" id="PF07980"/>
    </source>
</evidence>
<dbReference type="EMBL" id="SNRY01000070">
    <property type="protein sequence ID" value="KAA6348378.1"/>
    <property type="molecule type" value="Genomic_DNA"/>
</dbReference>
<comment type="caution">
    <text evidence="7">The sequence shown here is derived from an EMBL/GenBank/DDBJ whole genome shotgun (WGS) entry which is preliminary data.</text>
</comment>
<sequence length="594" mass="66972">MKKYIQSLLVCVIVLTFSACKDFLDITPHDRIADTGVWDNAASIKFYINDVYQSVNGPLYIWSSRASRDNITAPAIFDNFMTGDLWYNAGSIYTYSQWGKSTGLGALIRWTDCYTNIRKINNAIEGLNGSAALAQEQKERYLGDMYFWRAMLYYELFCFYGKVPIIDHSQNRNEEEIFSPRDSEIDVVNFFIGDFEKAITYLPKDIPDSELGRSTKGAAIGMLATAYLYLAGVMEDIIGTEAREYYKKAYETADILITGNLKGKYDLFGKNAADKGQAYHDLFMAANEYNEEVIFDIQFTDDGLDVGGSGRRGHDLMGVSHPGSYAQTTDGSYGGWGRNTPTQNLVDEFRMADGSAFDWSNPTHAAHPYDNREPRFYASILYTGAPWRGDIIYASTNKPNTAGTALIDNATMKRGTNSYTMTGYYLKKLIDPTKRGGTPNRYAPFEGSDQNLIVLRYAEILLTYAEAKNEYSGPDQSVYDALNAVRNRGGLPDVSGLSQDVLRETIRTERHIELCFENKRYFDIMRWRKGPEIIGKDVYGIDVTYRMVDDVPVPSYTKVLLTTKSFESPKNYLMPIPDAVTGRNPNLLPNNPGW</sequence>
<evidence type="ECO:0000256" key="1">
    <source>
        <dbReference type="ARBA" id="ARBA00004442"/>
    </source>
</evidence>
<feature type="domain" description="SusD-like N-terminal" evidence="6">
    <location>
        <begin position="22"/>
        <end position="228"/>
    </location>
</feature>
<dbReference type="PROSITE" id="PS51257">
    <property type="entry name" value="PROKAR_LIPOPROTEIN"/>
    <property type="match status" value="1"/>
</dbReference>
<dbReference type="InterPro" id="IPR012944">
    <property type="entry name" value="SusD_RagB_dom"/>
</dbReference>
<accession>A0A5J4SR33</accession>
<evidence type="ECO:0000313" key="7">
    <source>
        <dbReference type="EMBL" id="KAA6348378.1"/>
    </source>
</evidence>
<proteinExistence type="predicted"/>
<evidence type="ECO:0000256" key="2">
    <source>
        <dbReference type="ARBA" id="ARBA00022729"/>
    </source>
</evidence>
<evidence type="ECO:0000259" key="6">
    <source>
        <dbReference type="Pfam" id="PF14322"/>
    </source>
</evidence>
<name>A0A5J4SR33_9ZZZZ</name>
<evidence type="ECO:0000256" key="3">
    <source>
        <dbReference type="ARBA" id="ARBA00023136"/>
    </source>
</evidence>
<dbReference type="Pfam" id="PF14322">
    <property type="entry name" value="SusD-like_3"/>
    <property type="match status" value="1"/>
</dbReference>
<feature type="domain" description="RagB/SusD" evidence="5">
    <location>
        <begin position="292"/>
        <end position="594"/>
    </location>
</feature>
<evidence type="ECO:0000256" key="4">
    <source>
        <dbReference type="ARBA" id="ARBA00023237"/>
    </source>
</evidence>
<dbReference type="AlphaFoldDB" id="A0A5J4SR33"/>
<dbReference type="InterPro" id="IPR033985">
    <property type="entry name" value="SusD-like_N"/>
</dbReference>
<dbReference type="Pfam" id="PF07980">
    <property type="entry name" value="SusD_RagB"/>
    <property type="match status" value="1"/>
</dbReference>
<keyword evidence="2" id="KW-0732">Signal</keyword>
<gene>
    <name evidence="7" type="ORF">EZS27_004196</name>
</gene>
<protein>
    <submittedName>
        <fullName evidence="7">RagB/SusD family nutrient uptake outer membrane protein</fullName>
    </submittedName>
</protein>
<dbReference type="GO" id="GO:0009279">
    <property type="term" value="C:cell outer membrane"/>
    <property type="evidence" value="ECO:0007669"/>
    <property type="project" value="UniProtKB-SubCell"/>
</dbReference>
<keyword evidence="4" id="KW-0998">Cell outer membrane</keyword>
<dbReference type="SUPFAM" id="SSF48452">
    <property type="entry name" value="TPR-like"/>
    <property type="match status" value="1"/>
</dbReference>
<reference evidence="7" key="1">
    <citation type="submission" date="2019-03" db="EMBL/GenBank/DDBJ databases">
        <title>Single cell metagenomics reveals metabolic interactions within the superorganism composed of flagellate Streblomastix strix and complex community of Bacteroidetes bacteria on its surface.</title>
        <authorList>
            <person name="Treitli S.C."/>
            <person name="Kolisko M."/>
            <person name="Husnik F."/>
            <person name="Keeling P."/>
            <person name="Hampl V."/>
        </authorList>
    </citation>
    <scope>NUCLEOTIDE SEQUENCE</scope>
    <source>
        <strain evidence="7">STM</strain>
    </source>
</reference>
<dbReference type="InterPro" id="IPR011990">
    <property type="entry name" value="TPR-like_helical_dom_sf"/>
</dbReference>
<dbReference type="Gene3D" id="1.25.40.390">
    <property type="match status" value="1"/>
</dbReference>